<name>A0A9W4UL76_9PLEO</name>
<dbReference type="OrthoDB" id="3687364at2759"/>
<proteinExistence type="predicted"/>
<comment type="caution">
    <text evidence="5">The sequence shown here is derived from an EMBL/GenBank/DDBJ whole genome shotgun (WGS) entry which is preliminary data.</text>
</comment>
<dbReference type="PROSITE" id="PS50089">
    <property type="entry name" value="ZF_RING_2"/>
    <property type="match status" value="1"/>
</dbReference>
<organism evidence="5 6">
    <name type="scientific">Periconia digitata</name>
    <dbReference type="NCBI Taxonomy" id="1303443"/>
    <lineage>
        <taxon>Eukaryota</taxon>
        <taxon>Fungi</taxon>
        <taxon>Dikarya</taxon>
        <taxon>Ascomycota</taxon>
        <taxon>Pezizomycotina</taxon>
        <taxon>Dothideomycetes</taxon>
        <taxon>Pleosporomycetidae</taxon>
        <taxon>Pleosporales</taxon>
        <taxon>Massarineae</taxon>
        <taxon>Periconiaceae</taxon>
        <taxon>Periconia</taxon>
    </lineage>
</organism>
<dbReference type="InterPro" id="IPR013083">
    <property type="entry name" value="Znf_RING/FYVE/PHD"/>
</dbReference>
<evidence type="ECO:0000256" key="1">
    <source>
        <dbReference type="PROSITE-ProRule" id="PRU00175"/>
    </source>
</evidence>
<dbReference type="SUPFAM" id="SSF57850">
    <property type="entry name" value="RING/U-box"/>
    <property type="match status" value="1"/>
</dbReference>
<dbReference type="AlphaFoldDB" id="A0A9W4UL76"/>
<dbReference type="Proteomes" id="UP001152607">
    <property type="component" value="Unassembled WGS sequence"/>
</dbReference>
<dbReference type="EMBL" id="CAOQHR010000006">
    <property type="protein sequence ID" value="CAI6336283.1"/>
    <property type="molecule type" value="Genomic_DNA"/>
</dbReference>
<dbReference type="GO" id="GO:0008270">
    <property type="term" value="F:zinc ion binding"/>
    <property type="evidence" value="ECO:0007669"/>
    <property type="project" value="UniProtKB-KW"/>
</dbReference>
<protein>
    <recommendedName>
        <fullName evidence="4">RING-type domain-containing protein</fullName>
    </recommendedName>
</protein>
<dbReference type="Pfam" id="PF13639">
    <property type="entry name" value="zf-RING_2"/>
    <property type="match status" value="1"/>
</dbReference>
<evidence type="ECO:0000313" key="6">
    <source>
        <dbReference type="Proteomes" id="UP001152607"/>
    </source>
</evidence>
<evidence type="ECO:0000313" key="5">
    <source>
        <dbReference type="EMBL" id="CAI6336283.1"/>
    </source>
</evidence>
<feature type="region of interest" description="Disordered" evidence="3">
    <location>
        <begin position="389"/>
        <end position="408"/>
    </location>
</feature>
<keyword evidence="2" id="KW-0175">Coiled coil</keyword>
<feature type="domain" description="RING-type" evidence="4">
    <location>
        <begin position="60"/>
        <end position="104"/>
    </location>
</feature>
<sequence length="446" mass="51120">MIITVHHPQVLKEQQLNLLIHQPNLTNIQFPSTKTMDINTVINSLPRASAQQKASSECFCGNNWADSSHVAVTLPCSHTFGQDCLRQWFNTPGQRANNRCPVCRHELFDDGRPTAEQERAELQAVLDNIRYMENRSRLWNDGLRYDSMLSEDEDSSGRLYEEDFSEIRNPVAQSRSTPYSMMARADGNGMESSSRHGRVLPVPQSGNTQHATARAGGNGMEGSSRHGRVRDHPRNETEAERSQRRQQALDQDRRQYDLNRVRTSLGREQRNLDWIRAQFDSPHLTLSRAQRLSISLDNVLLANDERNVRAVIEQIRQLEENARVVREQHNSRLSQTEINYIAYAQDNRAVLELMLEHGTRALARRRVEVSRNPQNESAGPALDLAALDMSQDPLPSGSSRDQSERQLREMRNEVRRKILEAELNLRGRLREFEFYEASNLPLPLLS</sequence>
<feature type="coiled-coil region" evidence="2">
    <location>
        <begin position="301"/>
        <end position="328"/>
    </location>
</feature>
<gene>
    <name evidence="5" type="ORF">PDIGIT_LOCUS9377</name>
</gene>
<evidence type="ECO:0000259" key="4">
    <source>
        <dbReference type="PROSITE" id="PS50089"/>
    </source>
</evidence>
<dbReference type="InterPro" id="IPR001841">
    <property type="entry name" value="Znf_RING"/>
</dbReference>
<accession>A0A9W4UL76</accession>
<feature type="compositionally biased region" description="Basic and acidic residues" evidence="3">
    <location>
        <begin position="230"/>
        <end position="243"/>
    </location>
</feature>
<dbReference type="Gene3D" id="3.30.40.10">
    <property type="entry name" value="Zinc/RING finger domain, C3HC4 (zinc finger)"/>
    <property type="match status" value="1"/>
</dbReference>
<feature type="region of interest" description="Disordered" evidence="3">
    <location>
        <begin position="156"/>
        <end position="256"/>
    </location>
</feature>
<keyword evidence="1" id="KW-0862">Zinc</keyword>
<evidence type="ECO:0000256" key="2">
    <source>
        <dbReference type="SAM" id="Coils"/>
    </source>
</evidence>
<keyword evidence="1" id="KW-0479">Metal-binding</keyword>
<reference evidence="5" key="1">
    <citation type="submission" date="2023-01" db="EMBL/GenBank/DDBJ databases">
        <authorList>
            <person name="Van Ghelder C."/>
            <person name="Rancurel C."/>
        </authorList>
    </citation>
    <scope>NUCLEOTIDE SEQUENCE</scope>
    <source>
        <strain evidence="5">CNCM I-4278</strain>
    </source>
</reference>
<evidence type="ECO:0000256" key="3">
    <source>
        <dbReference type="SAM" id="MobiDB-lite"/>
    </source>
</evidence>
<keyword evidence="6" id="KW-1185">Reference proteome</keyword>
<keyword evidence="1" id="KW-0863">Zinc-finger</keyword>